<proteinExistence type="predicted"/>
<comment type="caution">
    <text evidence="2">The sequence shown here is derived from an EMBL/GenBank/DDBJ whole genome shotgun (WGS) entry which is preliminary data.</text>
</comment>
<name>A0AAW9MNV4_9FIRM</name>
<feature type="transmembrane region" description="Helical" evidence="1">
    <location>
        <begin position="49"/>
        <end position="68"/>
    </location>
</feature>
<keyword evidence="1" id="KW-0812">Transmembrane</keyword>
<keyword evidence="3" id="KW-1185">Reference proteome</keyword>
<protein>
    <recommendedName>
        <fullName evidence="4">Zn-finger containing protein</fullName>
    </recommendedName>
</protein>
<evidence type="ECO:0000313" key="2">
    <source>
        <dbReference type="EMBL" id="MEB3429203.1"/>
    </source>
</evidence>
<accession>A0AAW9MNV4</accession>
<keyword evidence="1" id="KW-1133">Transmembrane helix</keyword>
<dbReference type="Proteomes" id="UP001357733">
    <property type="component" value="Unassembled WGS sequence"/>
</dbReference>
<dbReference type="RefSeq" id="WP_324619405.1">
    <property type="nucleotide sequence ID" value="NZ_JAYKOT010000003.1"/>
</dbReference>
<reference evidence="2 3" key="1">
    <citation type="submission" date="2024-01" db="EMBL/GenBank/DDBJ databases">
        <title>Complete genome sequence of Citroniella saccharovorans strain M6.X9, isolated from human fecal sample.</title>
        <authorList>
            <person name="Cheng G."/>
            <person name="Westerholm M."/>
            <person name="Schnurer A."/>
        </authorList>
    </citation>
    <scope>NUCLEOTIDE SEQUENCE [LARGE SCALE GENOMIC DNA]</scope>
    <source>
        <strain evidence="2 3">DSM 29873</strain>
    </source>
</reference>
<sequence length="143" mass="16669">MNGLKNSFKNFMKGRYGGDELGEALKNSSAVFLVISIILSFLLKESKIPYIPFFFAIVFFVSFLFRYFSKNKIKRGSENYLFMAGVNKKGFKFDGFKKKQKKDTKNFVYFKCPYCSHDLRVPKGKGKLKVRCPKCKNTFEKRT</sequence>
<evidence type="ECO:0008006" key="4">
    <source>
        <dbReference type="Google" id="ProtNLM"/>
    </source>
</evidence>
<evidence type="ECO:0000256" key="1">
    <source>
        <dbReference type="SAM" id="Phobius"/>
    </source>
</evidence>
<dbReference type="AlphaFoldDB" id="A0AAW9MNV4"/>
<evidence type="ECO:0000313" key="3">
    <source>
        <dbReference type="Proteomes" id="UP001357733"/>
    </source>
</evidence>
<feature type="transmembrane region" description="Helical" evidence="1">
    <location>
        <begin position="21"/>
        <end position="43"/>
    </location>
</feature>
<gene>
    <name evidence="2" type="ORF">VLK81_04055</name>
</gene>
<organism evidence="2 3">
    <name type="scientific">Citroniella saccharovorans</name>
    <dbReference type="NCBI Taxonomy" id="2053367"/>
    <lineage>
        <taxon>Bacteria</taxon>
        <taxon>Bacillati</taxon>
        <taxon>Bacillota</taxon>
        <taxon>Tissierellia</taxon>
        <taxon>Tissierellales</taxon>
        <taxon>Peptoniphilaceae</taxon>
        <taxon>Citroniella</taxon>
    </lineage>
</organism>
<keyword evidence="1" id="KW-0472">Membrane</keyword>
<dbReference type="EMBL" id="JAYKOT010000003">
    <property type="protein sequence ID" value="MEB3429203.1"/>
    <property type="molecule type" value="Genomic_DNA"/>
</dbReference>